<dbReference type="SUPFAM" id="SSF141571">
    <property type="entry name" value="Pentapeptide repeat-like"/>
    <property type="match status" value="1"/>
</dbReference>
<reference evidence="1" key="1">
    <citation type="submission" date="2019-11" db="EMBL/GenBank/DDBJ databases">
        <authorList>
            <person name="Feng L."/>
        </authorList>
    </citation>
    <scope>NUCLEOTIDE SEQUENCE</scope>
    <source>
        <strain evidence="1">VdisparLFYP95</strain>
    </source>
</reference>
<dbReference type="Gene3D" id="2.160.20.80">
    <property type="entry name" value="E3 ubiquitin-protein ligase SopA"/>
    <property type="match status" value="1"/>
</dbReference>
<dbReference type="InterPro" id="IPR001646">
    <property type="entry name" value="5peptide_repeat"/>
</dbReference>
<gene>
    <name evidence="1" type="ORF">VDLFYP95_00946</name>
</gene>
<dbReference type="EMBL" id="CACRUF010000017">
    <property type="protein sequence ID" value="VYT87918.1"/>
    <property type="molecule type" value="Genomic_DNA"/>
</dbReference>
<dbReference type="Pfam" id="PF00805">
    <property type="entry name" value="Pentapeptide"/>
    <property type="match status" value="1"/>
</dbReference>
<accession>A0A6N3AC42</accession>
<evidence type="ECO:0000313" key="1">
    <source>
        <dbReference type="EMBL" id="VYT87918.1"/>
    </source>
</evidence>
<organism evidence="1">
    <name type="scientific">Veillonella dispar</name>
    <dbReference type="NCBI Taxonomy" id="39778"/>
    <lineage>
        <taxon>Bacteria</taxon>
        <taxon>Bacillati</taxon>
        <taxon>Bacillota</taxon>
        <taxon>Negativicutes</taxon>
        <taxon>Veillonellales</taxon>
        <taxon>Veillonellaceae</taxon>
        <taxon>Veillonella</taxon>
    </lineage>
</organism>
<name>A0A6N3AC42_9FIRM</name>
<evidence type="ECO:0008006" key="2">
    <source>
        <dbReference type="Google" id="ProtNLM"/>
    </source>
</evidence>
<sequence>MISNDIQELLKNITKSLIKIETKELDALISRQLTHIDNIDFHRYEISHRKIESLKFSFCSFRGAFISYSSFTNCNFINCSFITAIVCNTKFTNCTFINCVFRSTHIQDNLISNGSFQNCHIEDNIFSTNKT</sequence>
<protein>
    <recommendedName>
        <fullName evidence="2">Pentapeptide repeat-containing protein</fullName>
    </recommendedName>
</protein>
<proteinExistence type="predicted"/>
<dbReference type="AlphaFoldDB" id="A0A6N3AC42"/>
<dbReference type="RefSeq" id="WP_156719310.1">
    <property type="nucleotide sequence ID" value="NZ_CACRUF010000017.1"/>
</dbReference>